<accession>A0ABN8EY55</accession>
<evidence type="ECO:0000313" key="2">
    <source>
        <dbReference type="EMBL" id="CAH0998048.1"/>
    </source>
</evidence>
<gene>
    <name evidence="2" type="ORF">EMA8858_04183</name>
</gene>
<sequence>MNNLQEEIDQKKKEIFTDGYPMSIGELARLYQDNELDIHPEFQRFFRWSILQKSKLIESVLLGIPIPSIFVSQRKDGVWDVVDGLQRLSTLFQFMGILKDENGKLIKPVPLVKTEYLKSLDNKSWEIEGDDANSFIQSQRIAFKREKIDIKIVKKESHDTIKFELFQRLNTLGSKLSDQEVRNCLLVLLNNSFYKWLKKLAENESFLNTLSLTDKLIEEQYNMELALRFLIFKRIKPDSVKSTTDLGEYITDEMRELAANPKFDLDKEEKEFIKTFEILDFAMGEYSFKRYDINKNTFGGKFLISGFESIAYGLGRNISKYSNLLHDDAMKNKIIVRIKGIWNNSKFQSRSGSGIPVTQRIPTIVPIGEKAFSDLTS</sequence>
<dbReference type="PANTHER" id="PTHR39639:SF1">
    <property type="entry name" value="DUF262 DOMAIN-CONTAINING PROTEIN"/>
    <property type="match status" value="1"/>
</dbReference>
<comment type="caution">
    <text evidence="2">The sequence shown here is derived from an EMBL/GenBank/DDBJ whole genome shotgun (WGS) entry which is preliminary data.</text>
</comment>
<dbReference type="InterPro" id="IPR004919">
    <property type="entry name" value="GmrSD_N"/>
</dbReference>
<dbReference type="PANTHER" id="PTHR39639">
    <property type="entry name" value="CHROMOSOME 16, WHOLE GENOME SHOTGUN SEQUENCE"/>
    <property type="match status" value="1"/>
</dbReference>
<evidence type="ECO:0000259" key="1">
    <source>
        <dbReference type="Pfam" id="PF03235"/>
    </source>
</evidence>
<dbReference type="Proteomes" id="UP000837932">
    <property type="component" value="Unassembled WGS sequence"/>
</dbReference>
<reference evidence="2" key="1">
    <citation type="submission" date="2021-12" db="EMBL/GenBank/DDBJ databases">
        <authorList>
            <person name="Rodrigo-Torres L."/>
            <person name="Arahal R. D."/>
            <person name="Lucena T."/>
        </authorList>
    </citation>
    <scope>NUCLEOTIDE SEQUENCE</scope>
    <source>
        <strain evidence="2">CECT 8858</strain>
    </source>
</reference>
<organism evidence="2 3">
    <name type="scientific">Emticicia aquatica</name>
    <dbReference type="NCBI Taxonomy" id="1681835"/>
    <lineage>
        <taxon>Bacteria</taxon>
        <taxon>Pseudomonadati</taxon>
        <taxon>Bacteroidota</taxon>
        <taxon>Cytophagia</taxon>
        <taxon>Cytophagales</taxon>
        <taxon>Leadbetterellaceae</taxon>
        <taxon>Emticicia</taxon>
    </lineage>
</organism>
<dbReference type="RefSeq" id="WP_238808854.1">
    <property type="nucleotide sequence ID" value="NZ_CAKLPY010000011.1"/>
</dbReference>
<evidence type="ECO:0000313" key="3">
    <source>
        <dbReference type="Proteomes" id="UP000837932"/>
    </source>
</evidence>
<feature type="domain" description="GmrSD restriction endonucleases N-terminal" evidence="1">
    <location>
        <begin position="29"/>
        <end position="186"/>
    </location>
</feature>
<protein>
    <recommendedName>
        <fullName evidence="1">GmrSD restriction endonucleases N-terminal domain-containing protein</fullName>
    </recommendedName>
</protein>
<name>A0ABN8EY55_9BACT</name>
<dbReference type="Pfam" id="PF03235">
    <property type="entry name" value="GmrSD_N"/>
    <property type="match status" value="1"/>
</dbReference>
<dbReference type="EMBL" id="CAKLPY010000011">
    <property type="protein sequence ID" value="CAH0998048.1"/>
    <property type="molecule type" value="Genomic_DNA"/>
</dbReference>
<proteinExistence type="predicted"/>
<keyword evidence="3" id="KW-1185">Reference proteome</keyword>